<dbReference type="Gene3D" id="2.60.120.330">
    <property type="entry name" value="B-lactam Antibiotic, Isopenicillin N Synthase, Chain"/>
    <property type="match status" value="1"/>
</dbReference>
<evidence type="ECO:0000256" key="1">
    <source>
        <dbReference type="SAM" id="MobiDB-lite"/>
    </source>
</evidence>
<dbReference type="InterPro" id="IPR027443">
    <property type="entry name" value="IPNS-like_sf"/>
</dbReference>
<dbReference type="STRING" id="215637.A0A4P9ZS33"/>
<dbReference type="SUPFAM" id="SSF51197">
    <property type="entry name" value="Clavaminate synthase-like"/>
    <property type="match status" value="1"/>
</dbReference>
<feature type="region of interest" description="Disordered" evidence="1">
    <location>
        <begin position="227"/>
        <end position="252"/>
    </location>
</feature>
<reference evidence="3" key="1">
    <citation type="journal article" date="2018" name="Nat. Microbiol.">
        <title>Leveraging single-cell genomics to expand the fungal tree of life.</title>
        <authorList>
            <person name="Ahrendt S.R."/>
            <person name="Quandt C.A."/>
            <person name="Ciobanu D."/>
            <person name="Clum A."/>
            <person name="Salamov A."/>
            <person name="Andreopoulos B."/>
            <person name="Cheng J.F."/>
            <person name="Woyke T."/>
            <person name="Pelin A."/>
            <person name="Henrissat B."/>
            <person name="Reynolds N.K."/>
            <person name="Benny G.L."/>
            <person name="Smith M.E."/>
            <person name="James T.Y."/>
            <person name="Grigoriev I.V."/>
        </authorList>
    </citation>
    <scope>NUCLEOTIDE SEQUENCE [LARGE SCALE GENOMIC DNA]</scope>
    <source>
        <strain evidence="3">RSA 468</strain>
    </source>
</reference>
<dbReference type="AlphaFoldDB" id="A0A4P9ZS33"/>
<evidence type="ECO:0000313" key="2">
    <source>
        <dbReference type="EMBL" id="RKP35591.1"/>
    </source>
</evidence>
<feature type="compositionally biased region" description="Low complexity" evidence="1">
    <location>
        <begin position="229"/>
        <end position="247"/>
    </location>
</feature>
<dbReference type="PANTHER" id="PTHR48420:SF1">
    <property type="entry name" value="NON-HAEM DIOXYGENASE N-TERMINAL DOMAIN-CONTAINING PROTEIN"/>
    <property type="match status" value="1"/>
</dbReference>
<gene>
    <name evidence="2" type="ORF">BJ085DRAFT_28259</name>
</gene>
<accession>A0A4P9ZS33</accession>
<dbReference type="EMBL" id="ML002832">
    <property type="protein sequence ID" value="RKP35591.1"/>
    <property type="molecule type" value="Genomic_DNA"/>
</dbReference>
<proteinExistence type="predicted"/>
<organism evidence="2 3">
    <name type="scientific">Dimargaris cristalligena</name>
    <dbReference type="NCBI Taxonomy" id="215637"/>
    <lineage>
        <taxon>Eukaryota</taxon>
        <taxon>Fungi</taxon>
        <taxon>Fungi incertae sedis</taxon>
        <taxon>Zoopagomycota</taxon>
        <taxon>Kickxellomycotina</taxon>
        <taxon>Dimargaritomycetes</taxon>
        <taxon>Dimargaritales</taxon>
        <taxon>Dimargaritaceae</taxon>
        <taxon>Dimargaris</taxon>
    </lineage>
</organism>
<dbReference type="Proteomes" id="UP000268162">
    <property type="component" value="Unassembled WGS sequence"/>
</dbReference>
<keyword evidence="3" id="KW-1185">Reference proteome</keyword>
<evidence type="ECO:0008006" key="4">
    <source>
        <dbReference type="Google" id="ProtNLM"/>
    </source>
</evidence>
<dbReference type="PANTHER" id="PTHR48420">
    <property type="entry name" value="NON-HAEM DIOXYGENASE N-TERMINAL DOMAIN-CONTAINING PROTEIN"/>
    <property type="match status" value="1"/>
</dbReference>
<sequence>MSLIEASLGASKTPEGAVIIDFASLVGDDSTVPDLTAHIEEAFGEKDHCLGLVLVRNIPNLVAYRDALLDRTPGLAHLPAAEKDRLTDPGSRFLFGWSHGREMMNGKPDWRKGSFYANPVLDQPAALLSSSSSSSAAAAVVTDHALVEGYPEYYSGNSWPQEEHLPGFKEAFQELGQLIVQVGSLIAVHCDRYLAQKVPDYNPAFLQTLIKNSDTIKARLLHYFPESPPADANTTTTNKDPTETTPPASKDDSPDFDSWCGWHLDHSCLTGLTAAKFIDTRSLAESERLGEAEMQYTSKQLQTNLPAVACPDPQAGLYIKTRSNKVVRVRIPDDALAFQTGEALEIVSAGRLLATPHCVRGISPNCPTNEASGPPASSLSRNTFAVFIQPTVHDELCKGYTFAQFTKDVLNRHYH</sequence>
<protein>
    <recommendedName>
        <fullName evidence="4">Clavaminate synthase-like protein</fullName>
    </recommendedName>
</protein>
<name>A0A4P9ZS33_9FUNG</name>
<evidence type="ECO:0000313" key="3">
    <source>
        <dbReference type="Proteomes" id="UP000268162"/>
    </source>
</evidence>